<dbReference type="EMBL" id="DF836362">
    <property type="protein sequence ID" value="GAN04795.1"/>
    <property type="molecule type" value="Genomic_DNA"/>
</dbReference>
<name>A0A0C9LUC7_9FUNG</name>
<dbReference type="OrthoDB" id="128924at2759"/>
<dbReference type="SUPFAM" id="SSF57997">
    <property type="entry name" value="Tropomyosin"/>
    <property type="match status" value="1"/>
</dbReference>
<evidence type="ECO:0000256" key="2">
    <source>
        <dbReference type="SAM" id="Coils"/>
    </source>
</evidence>
<dbReference type="Pfam" id="PF00261">
    <property type="entry name" value="Tropomyosin"/>
    <property type="match status" value="1"/>
</dbReference>
<evidence type="ECO:0000313" key="4">
    <source>
        <dbReference type="Proteomes" id="UP000053815"/>
    </source>
</evidence>
<dbReference type="AlphaFoldDB" id="A0A0C9LUC7"/>
<dbReference type="InterPro" id="IPR000533">
    <property type="entry name" value="Tropomyosin"/>
</dbReference>
<feature type="coiled-coil region" evidence="2">
    <location>
        <begin position="1"/>
        <end position="119"/>
    </location>
</feature>
<evidence type="ECO:0000256" key="1">
    <source>
        <dbReference type="ARBA" id="ARBA00023054"/>
    </source>
</evidence>
<organism evidence="3">
    <name type="scientific">Mucor ambiguus</name>
    <dbReference type="NCBI Taxonomy" id="91626"/>
    <lineage>
        <taxon>Eukaryota</taxon>
        <taxon>Fungi</taxon>
        <taxon>Fungi incertae sedis</taxon>
        <taxon>Mucoromycota</taxon>
        <taxon>Mucoromycotina</taxon>
        <taxon>Mucoromycetes</taxon>
        <taxon>Mucorales</taxon>
        <taxon>Mucorineae</taxon>
        <taxon>Mucoraceae</taxon>
        <taxon>Mucor</taxon>
    </lineage>
</organism>
<evidence type="ECO:0000313" key="3">
    <source>
        <dbReference type="EMBL" id="GAN04795.1"/>
    </source>
</evidence>
<accession>A0A0C9LUC7</accession>
<reference evidence="3" key="1">
    <citation type="submission" date="2014-09" db="EMBL/GenBank/DDBJ databases">
        <title>Draft genome sequence of an oleaginous Mucoromycotina fungus Mucor ambiguus NBRC6742.</title>
        <authorList>
            <person name="Takeda I."/>
            <person name="Yamane N."/>
            <person name="Morita T."/>
            <person name="Tamano K."/>
            <person name="Machida M."/>
            <person name="Baker S."/>
            <person name="Koike H."/>
        </authorList>
    </citation>
    <scope>NUCLEOTIDE SEQUENCE</scope>
    <source>
        <strain evidence="3">NBRC 6742</strain>
    </source>
</reference>
<keyword evidence="4" id="KW-1185">Reference proteome</keyword>
<protein>
    <submittedName>
        <fullName evidence="3">Kinesin family member C1</fullName>
    </submittedName>
</protein>
<sequence length="123" mass="14243">MERVKEKLASLRAEAEAANALAEEYEAKIKQLELEHTSKDHELLSIQIRAKNLEDQLDKTETKLQTVSADYNKAELKAEDADRKVVQLETELAEKEQYYEELLEKYNGAKSELDELARQFDEL</sequence>
<proteinExistence type="predicted"/>
<keyword evidence="1 2" id="KW-0175">Coiled coil</keyword>
<dbReference type="Proteomes" id="UP000053815">
    <property type="component" value="Unassembled WGS sequence"/>
</dbReference>
<dbReference type="STRING" id="91626.A0A0C9LUC7"/>
<gene>
    <name evidence="3" type="ORF">MAM1_0073d04260</name>
</gene>
<dbReference type="Gene3D" id="1.20.5.170">
    <property type="match status" value="1"/>
</dbReference>